<dbReference type="InterPro" id="IPR012340">
    <property type="entry name" value="NA-bd_OB-fold"/>
</dbReference>
<organism evidence="2">
    <name type="scientific">freshwater metagenome</name>
    <dbReference type="NCBI Taxonomy" id="449393"/>
    <lineage>
        <taxon>unclassified sequences</taxon>
        <taxon>metagenomes</taxon>
        <taxon>ecological metagenomes</taxon>
    </lineage>
</organism>
<accession>A0A6J7ABQ0</accession>
<dbReference type="PROSITE" id="PS50935">
    <property type="entry name" value="SSB"/>
    <property type="match status" value="1"/>
</dbReference>
<dbReference type="CDD" id="cd04496">
    <property type="entry name" value="SSB_OBF"/>
    <property type="match status" value="1"/>
</dbReference>
<evidence type="ECO:0000313" key="2">
    <source>
        <dbReference type="EMBL" id="CAB4829930.1"/>
    </source>
</evidence>
<proteinExistence type="predicted"/>
<gene>
    <name evidence="2" type="ORF">UFOPK3204_00820</name>
</gene>
<reference evidence="2" key="1">
    <citation type="submission" date="2020-05" db="EMBL/GenBank/DDBJ databases">
        <authorList>
            <person name="Chiriac C."/>
            <person name="Salcher M."/>
            <person name="Ghai R."/>
            <person name="Kavagutti S V."/>
        </authorList>
    </citation>
    <scope>NUCLEOTIDE SEQUENCE</scope>
</reference>
<dbReference type="SUPFAM" id="SSF50249">
    <property type="entry name" value="Nucleic acid-binding proteins"/>
    <property type="match status" value="1"/>
</dbReference>
<dbReference type="EMBL" id="CAFABK010000030">
    <property type="protein sequence ID" value="CAB4829930.1"/>
    <property type="molecule type" value="Genomic_DNA"/>
</dbReference>
<sequence>MANKTSATLDGPGSRNEVNLIGRLGNSIEARQLPSGDVITVFSVIIDRPVREQWGRTKVDTIACQAMRSPIIARLALLDPGQWIEVQGVLRRRFWRAGTGLASSMEVEARRLVRFKLAP</sequence>
<keyword evidence="1" id="KW-0238">DNA-binding</keyword>
<name>A0A6J7ABQ0_9ZZZZ</name>
<dbReference type="Gene3D" id="2.40.50.140">
    <property type="entry name" value="Nucleic acid-binding proteins"/>
    <property type="match status" value="1"/>
</dbReference>
<protein>
    <submittedName>
        <fullName evidence="2">Unannotated protein</fullName>
    </submittedName>
</protein>
<dbReference type="AlphaFoldDB" id="A0A6J7ABQ0"/>
<dbReference type="InterPro" id="IPR000424">
    <property type="entry name" value="Primosome_PriB/ssb"/>
</dbReference>
<evidence type="ECO:0000256" key="1">
    <source>
        <dbReference type="ARBA" id="ARBA00023125"/>
    </source>
</evidence>
<dbReference type="GO" id="GO:0003697">
    <property type="term" value="F:single-stranded DNA binding"/>
    <property type="evidence" value="ECO:0007669"/>
    <property type="project" value="InterPro"/>
</dbReference>
<dbReference type="Pfam" id="PF00436">
    <property type="entry name" value="SSB"/>
    <property type="match status" value="1"/>
</dbReference>